<dbReference type="EMBL" id="JAODWD010000003">
    <property type="protein sequence ID" value="MCT7659454.1"/>
    <property type="molecule type" value="Genomic_DNA"/>
</dbReference>
<name>A0ABT2MCZ1_9MYCO</name>
<dbReference type="RefSeq" id="WP_260993495.1">
    <property type="nucleotide sequence ID" value="NZ_JAODWD010000003.1"/>
</dbReference>
<organism evidence="2 3">
    <name type="scientific">Mycobacterium deserti</name>
    <dbReference type="NCBI Taxonomy" id="2978347"/>
    <lineage>
        <taxon>Bacteria</taxon>
        <taxon>Bacillati</taxon>
        <taxon>Actinomycetota</taxon>
        <taxon>Actinomycetes</taxon>
        <taxon>Mycobacteriales</taxon>
        <taxon>Mycobacteriaceae</taxon>
        <taxon>Mycobacterium</taxon>
    </lineage>
</organism>
<dbReference type="Proteomes" id="UP001206639">
    <property type="component" value="Unassembled WGS sequence"/>
</dbReference>
<evidence type="ECO:0000313" key="2">
    <source>
        <dbReference type="EMBL" id="MCT7659454.1"/>
    </source>
</evidence>
<comment type="caution">
    <text evidence="2">The sequence shown here is derived from an EMBL/GenBank/DDBJ whole genome shotgun (WGS) entry which is preliminary data.</text>
</comment>
<sequence length="231" mass="26064">MEPPHTYVRDASASVVHHGDYLNGRDGYTLCGTALGNPTRLDPAETDVAPCSACEAKLVEYHLTWWRDRAQTVTAELDALRVKYREMADLVDDHRHQPAASQHKADVTEASGAETSEGVEEPKTLLDHARRELLELCRQCDDAVPYWRLKNLMQAFSDKLSTDERVLLAQEIGTEGSLIRWCTTEIVKYGHSVTNNPVQVESEATWDAWTQDSYQTPKKTKWRLGRSHNGS</sequence>
<proteinExistence type="predicted"/>
<keyword evidence="3" id="KW-1185">Reference proteome</keyword>
<protein>
    <submittedName>
        <fullName evidence="2">Uncharacterized protein</fullName>
    </submittedName>
</protein>
<accession>A0ABT2MCZ1</accession>
<gene>
    <name evidence="2" type="ORF">N4S67_13580</name>
</gene>
<evidence type="ECO:0000256" key="1">
    <source>
        <dbReference type="SAM" id="MobiDB-lite"/>
    </source>
</evidence>
<reference evidence="3" key="1">
    <citation type="submission" date="2023-07" db="EMBL/GenBank/DDBJ databases">
        <authorList>
            <person name="Deng Y."/>
            <person name="Zhang Y.-Q."/>
        </authorList>
    </citation>
    <scope>NUCLEOTIDE SEQUENCE [LARGE SCALE GENOMIC DNA]</scope>
    <source>
        <strain evidence="3">CPCC 205710</strain>
    </source>
</reference>
<evidence type="ECO:0000313" key="3">
    <source>
        <dbReference type="Proteomes" id="UP001206639"/>
    </source>
</evidence>
<feature type="region of interest" description="Disordered" evidence="1">
    <location>
        <begin position="95"/>
        <end position="121"/>
    </location>
</feature>